<protein>
    <submittedName>
        <fullName evidence="1">Uncharacterized protein</fullName>
    </submittedName>
</protein>
<accession>A0A4V1ERL4</accession>
<evidence type="ECO:0000313" key="1">
    <source>
        <dbReference type="EMBL" id="QCQ22051.1"/>
    </source>
</evidence>
<dbReference type="KEGG" id="dax:FDQ92_07610"/>
<proteinExistence type="predicted"/>
<sequence length="125" mass="13528">MGKNLLSCLEKRDLLNRPAVSVDELLEWGRSYEEAGLVYDAVDFYEKAGASERLEKLATVAVQDGDAFLLRRIAGAADLKPDPADWASLAKRAEVLGKTVYAEVARREAGLSVDEDAVGSAGESR</sequence>
<dbReference type="Proteomes" id="UP000298602">
    <property type="component" value="Chromosome"/>
</dbReference>
<keyword evidence="2" id="KW-1185">Reference proteome</keyword>
<reference evidence="1 2" key="1">
    <citation type="submission" date="2019-05" db="EMBL/GenBank/DDBJ databases">
        <title>The Complete Genome Sequence of the n-alkane-degrading Desulfoglaeba alkanexedens ALDC reveals multiple alkylsuccinate synthase gene clusters.</title>
        <authorList>
            <person name="Callaghan A.V."/>
            <person name="Davidova I.A."/>
            <person name="Duncan K.E."/>
            <person name="Morris B."/>
            <person name="McInerney M.J."/>
        </authorList>
    </citation>
    <scope>NUCLEOTIDE SEQUENCE [LARGE SCALE GENOMIC DNA]</scope>
    <source>
        <strain evidence="1 2">ALDC</strain>
    </source>
</reference>
<dbReference type="RefSeq" id="WP_137424020.1">
    <property type="nucleotide sequence ID" value="NZ_CP040098.1"/>
</dbReference>
<dbReference type="OrthoDB" id="5517070at2"/>
<evidence type="ECO:0000313" key="2">
    <source>
        <dbReference type="Proteomes" id="UP000298602"/>
    </source>
</evidence>
<gene>
    <name evidence="1" type="ORF">FDQ92_07610</name>
</gene>
<organism evidence="1 2">
    <name type="scientific">Desulfoglaeba alkanexedens ALDC</name>
    <dbReference type="NCBI Taxonomy" id="980445"/>
    <lineage>
        <taxon>Bacteria</taxon>
        <taxon>Pseudomonadati</taxon>
        <taxon>Thermodesulfobacteriota</taxon>
        <taxon>Syntrophobacteria</taxon>
        <taxon>Syntrophobacterales</taxon>
        <taxon>Syntrophobacteraceae</taxon>
        <taxon>Desulfoglaeba</taxon>
    </lineage>
</organism>
<dbReference type="EMBL" id="CP040098">
    <property type="protein sequence ID" value="QCQ22051.1"/>
    <property type="molecule type" value="Genomic_DNA"/>
</dbReference>
<reference evidence="1 2" key="2">
    <citation type="submission" date="2019-05" db="EMBL/GenBank/DDBJ databases">
        <authorList>
            <person name="Suflita J.M."/>
            <person name="Marks C.R."/>
        </authorList>
    </citation>
    <scope>NUCLEOTIDE SEQUENCE [LARGE SCALE GENOMIC DNA]</scope>
    <source>
        <strain evidence="1 2">ALDC</strain>
    </source>
</reference>
<dbReference type="AlphaFoldDB" id="A0A4V1ERL4"/>
<name>A0A4V1ERL4_9BACT</name>